<keyword evidence="1" id="KW-0732">Signal</keyword>
<dbReference type="EMBL" id="FQWB01000001">
    <property type="protein sequence ID" value="SHF97993.1"/>
    <property type="molecule type" value="Genomic_DNA"/>
</dbReference>
<protein>
    <recommendedName>
        <fullName evidence="2">Type 9 secretion system plug protein N-terminal domain-containing protein</fullName>
    </recommendedName>
</protein>
<name>A0A1M5G2N4_9FLAO</name>
<dbReference type="RefSeq" id="WP_073368424.1">
    <property type="nucleotide sequence ID" value="NZ_FQWB01000001.1"/>
</dbReference>
<dbReference type="STRING" id="468056.SAMN05443549_1011064"/>
<evidence type="ECO:0000259" key="2">
    <source>
        <dbReference type="Pfam" id="PF17116"/>
    </source>
</evidence>
<dbReference type="Pfam" id="PF17116">
    <property type="entry name" value="T9SS_plug_1st"/>
    <property type="match status" value="1"/>
</dbReference>
<evidence type="ECO:0000313" key="3">
    <source>
        <dbReference type="EMBL" id="SHF97993.1"/>
    </source>
</evidence>
<proteinExistence type="predicted"/>
<feature type="domain" description="Type 9 secretion system plug protein N-terminal" evidence="2">
    <location>
        <begin position="32"/>
        <end position="152"/>
    </location>
</feature>
<feature type="signal peptide" evidence="1">
    <location>
        <begin position="1"/>
        <end position="20"/>
    </location>
</feature>
<sequence>MLAPFFRKILLLFIVTSAVAQTETEVVPPYNIKTTTFIQNNENVVPIFELGSGFQFQFDDLFGNEANYYYEIVHCDYNWKPTDIPKTEYLKGFDGQRIQEYENSVNTLQTYSHYRLPIPNQFTQLRISGNYILKILDENKDVVFSRKFILYEDLVTVPMQIRRARTANYLDYKHNIEFSVRSLVLNFQNPLKNVKVVLFQNGQFNTAIKNIAPQYTIGNELIYKYDTETQFWAGNEFLYFDNNDIRAAANNVSRVNSSTGIYSSNLYTNNARGNFPYSVTPDVNGNFVVRNISSVKNDIEADYAWVYFSLSAPAFMSKKGIYVTGMFNNYSLSPEYKMDFNAEKKIYEKAVLIKQGFANYQYQVADEKGNVDAEKAIDGNFWQTENDYSILVYYRENSDRYDRVIGKATANSNVITN</sequence>
<dbReference type="Proteomes" id="UP000184516">
    <property type="component" value="Unassembled WGS sequence"/>
</dbReference>
<gene>
    <name evidence="3" type="ORF">SAMN05443549_1011064</name>
</gene>
<evidence type="ECO:0000256" key="1">
    <source>
        <dbReference type="SAM" id="SignalP"/>
    </source>
</evidence>
<reference evidence="4" key="1">
    <citation type="submission" date="2016-11" db="EMBL/GenBank/DDBJ databases">
        <authorList>
            <person name="Varghese N."/>
            <person name="Submissions S."/>
        </authorList>
    </citation>
    <scope>NUCLEOTIDE SEQUENCE [LARGE SCALE GENOMIC DNA]</scope>
    <source>
        <strain evidence="4">DSM 19978</strain>
    </source>
</reference>
<dbReference type="OrthoDB" id="1522602at2"/>
<evidence type="ECO:0000313" key="4">
    <source>
        <dbReference type="Proteomes" id="UP000184516"/>
    </source>
</evidence>
<keyword evidence="4" id="KW-1185">Reference proteome</keyword>
<accession>A0A1M5G2N4</accession>
<dbReference type="InterPro" id="IPR031345">
    <property type="entry name" value="T9SS_Plug_N"/>
</dbReference>
<feature type="chain" id="PRO_5012974199" description="Type 9 secretion system plug protein N-terminal domain-containing protein" evidence="1">
    <location>
        <begin position="21"/>
        <end position="417"/>
    </location>
</feature>
<dbReference type="AlphaFoldDB" id="A0A1M5G2N4"/>
<organism evidence="3 4">
    <name type="scientific">Flavobacterium fluvii</name>
    <dbReference type="NCBI Taxonomy" id="468056"/>
    <lineage>
        <taxon>Bacteria</taxon>
        <taxon>Pseudomonadati</taxon>
        <taxon>Bacteroidota</taxon>
        <taxon>Flavobacteriia</taxon>
        <taxon>Flavobacteriales</taxon>
        <taxon>Flavobacteriaceae</taxon>
        <taxon>Flavobacterium</taxon>
    </lineage>
</organism>